<accession>A0ABS5EZA4</accession>
<comment type="caution">
    <text evidence="3">The sequence shown here is derived from an EMBL/GenBank/DDBJ whole genome shotgun (WGS) entry which is preliminary data.</text>
</comment>
<dbReference type="PRINTS" id="PR00412">
    <property type="entry name" value="EPOXHYDRLASE"/>
</dbReference>
<keyword evidence="4" id="KW-1185">Reference proteome</keyword>
<gene>
    <name evidence="3" type="ORF">GXW71_14880</name>
</gene>
<dbReference type="EMBL" id="JAAGBB010000016">
    <property type="protein sequence ID" value="MBR0665642.1"/>
    <property type="molecule type" value="Genomic_DNA"/>
</dbReference>
<dbReference type="Gene3D" id="3.40.50.1820">
    <property type="entry name" value="alpha/beta hydrolase"/>
    <property type="match status" value="1"/>
</dbReference>
<evidence type="ECO:0000313" key="3">
    <source>
        <dbReference type="EMBL" id="MBR0665642.1"/>
    </source>
</evidence>
<keyword evidence="1 3" id="KW-0378">Hydrolase</keyword>
<dbReference type="Proteomes" id="UP001196870">
    <property type="component" value="Unassembled WGS sequence"/>
</dbReference>
<evidence type="ECO:0000259" key="2">
    <source>
        <dbReference type="Pfam" id="PF00561"/>
    </source>
</evidence>
<feature type="domain" description="AB hydrolase-1" evidence="2">
    <location>
        <begin position="22"/>
        <end position="269"/>
    </location>
</feature>
<dbReference type="PRINTS" id="PR00111">
    <property type="entry name" value="ABHYDROLASE"/>
</dbReference>
<dbReference type="RefSeq" id="WP_211853312.1">
    <property type="nucleotide sequence ID" value="NZ_JAAGBB010000016.1"/>
</dbReference>
<dbReference type="InterPro" id="IPR000639">
    <property type="entry name" value="Epox_hydrolase-like"/>
</dbReference>
<dbReference type="SUPFAM" id="SSF53474">
    <property type="entry name" value="alpha/beta-Hydrolases"/>
    <property type="match status" value="1"/>
</dbReference>
<protein>
    <submittedName>
        <fullName evidence="3">Alpha/beta hydrolase</fullName>
    </submittedName>
</protein>
<evidence type="ECO:0000313" key="4">
    <source>
        <dbReference type="Proteomes" id="UP001196870"/>
    </source>
</evidence>
<reference evidence="4" key="1">
    <citation type="journal article" date="2021" name="Syst. Appl. Microbiol.">
        <title>Roseomonas hellenica sp. nov., isolated from roots of wild-growing Alkanna tinctoria.</title>
        <authorList>
            <person name="Rat A."/>
            <person name="Naranjo H.D."/>
            <person name="Lebbe L."/>
            <person name="Cnockaert M."/>
            <person name="Krigas N."/>
            <person name="Grigoriadou K."/>
            <person name="Maloupa E."/>
            <person name="Willems A."/>
        </authorList>
    </citation>
    <scope>NUCLEOTIDE SEQUENCE [LARGE SCALE GENOMIC DNA]</scope>
    <source>
        <strain evidence="4">LMG 31523</strain>
    </source>
</reference>
<dbReference type="InterPro" id="IPR000073">
    <property type="entry name" value="AB_hydrolase_1"/>
</dbReference>
<sequence>MEHLELRANGARFHVARTGRGKPLLLLHGWPEFWLTWEPVMTRLADRFQLIVPDLRGFGDSDKPAGPFGAAEHAADLLALLGALGIERAGIVGHDVGGAIMQPLARRAPDRVAGLFFFDFVHPGIGPRMAHPDRLNEIWYQSFHQMQMAPALVGATRESASAYFAHFLRHWAHRKDAFDDVLDAFVDNFLKPGNLAGGFAYYRAAHAGRIAMMKGEAPALPPIAAPTCVRWAEHDPLFPYAWTDRLGETFSNLDLAPFPGVGHFPHREDPDRAAAEIAGFFEHLGWR</sequence>
<organism evidence="3 4">
    <name type="scientific">Plastoroseomonas hellenica</name>
    <dbReference type="NCBI Taxonomy" id="2687306"/>
    <lineage>
        <taxon>Bacteria</taxon>
        <taxon>Pseudomonadati</taxon>
        <taxon>Pseudomonadota</taxon>
        <taxon>Alphaproteobacteria</taxon>
        <taxon>Acetobacterales</taxon>
        <taxon>Acetobacteraceae</taxon>
        <taxon>Plastoroseomonas</taxon>
    </lineage>
</organism>
<dbReference type="Pfam" id="PF00561">
    <property type="entry name" value="Abhydrolase_1"/>
    <property type="match status" value="1"/>
</dbReference>
<evidence type="ECO:0000256" key="1">
    <source>
        <dbReference type="ARBA" id="ARBA00022801"/>
    </source>
</evidence>
<dbReference type="PANTHER" id="PTHR43329">
    <property type="entry name" value="EPOXIDE HYDROLASE"/>
    <property type="match status" value="1"/>
</dbReference>
<name>A0ABS5EZA4_9PROT</name>
<dbReference type="GO" id="GO:0016787">
    <property type="term" value="F:hydrolase activity"/>
    <property type="evidence" value="ECO:0007669"/>
    <property type="project" value="UniProtKB-KW"/>
</dbReference>
<dbReference type="InterPro" id="IPR029058">
    <property type="entry name" value="AB_hydrolase_fold"/>
</dbReference>
<proteinExistence type="predicted"/>